<feature type="region of interest" description="Disordered" evidence="1">
    <location>
        <begin position="318"/>
        <end position="361"/>
    </location>
</feature>
<gene>
    <name evidence="3" type="primary">wu:fc17b08</name>
</gene>
<feature type="compositionally biased region" description="Polar residues" evidence="1">
    <location>
        <begin position="1714"/>
        <end position="1724"/>
    </location>
</feature>
<feature type="compositionally biased region" description="Basic and acidic residues" evidence="1">
    <location>
        <begin position="737"/>
        <end position="748"/>
    </location>
</feature>
<dbReference type="GeneID" id="108884053"/>
<feature type="compositionally biased region" description="Polar residues" evidence="1">
    <location>
        <begin position="1043"/>
        <end position="1081"/>
    </location>
</feature>
<dbReference type="InterPro" id="IPR028104">
    <property type="entry name" value="DUF4553"/>
</dbReference>
<feature type="region of interest" description="Disordered" evidence="1">
    <location>
        <begin position="1638"/>
        <end position="1843"/>
    </location>
</feature>
<dbReference type="RefSeq" id="XP_018533207.1">
    <property type="nucleotide sequence ID" value="XM_018677691.2"/>
</dbReference>
<evidence type="ECO:0000313" key="3">
    <source>
        <dbReference type="RefSeq" id="XP_018533207.1"/>
    </source>
</evidence>
<dbReference type="Pfam" id="PF15090">
    <property type="entry name" value="DUF4553"/>
    <property type="match status" value="1"/>
</dbReference>
<feature type="compositionally biased region" description="Polar residues" evidence="1">
    <location>
        <begin position="679"/>
        <end position="701"/>
    </location>
</feature>
<dbReference type="KEGG" id="lcf:108884053"/>
<organism evidence="2 3">
    <name type="scientific">Lates calcarifer</name>
    <name type="common">Barramundi</name>
    <name type="synonym">Holocentrus calcarifer</name>
    <dbReference type="NCBI Taxonomy" id="8187"/>
    <lineage>
        <taxon>Eukaryota</taxon>
        <taxon>Metazoa</taxon>
        <taxon>Chordata</taxon>
        <taxon>Craniata</taxon>
        <taxon>Vertebrata</taxon>
        <taxon>Euteleostomi</taxon>
        <taxon>Actinopterygii</taxon>
        <taxon>Neopterygii</taxon>
        <taxon>Teleostei</taxon>
        <taxon>Neoteleostei</taxon>
        <taxon>Acanthomorphata</taxon>
        <taxon>Carangaria</taxon>
        <taxon>Carangaria incertae sedis</taxon>
        <taxon>Centropomidae</taxon>
        <taxon>Lates</taxon>
    </lineage>
</organism>
<dbReference type="PANTHER" id="PTHR14931">
    <property type="entry name" value="GENE 340-RELATED"/>
    <property type="match status" value="1"/>
</dbReference>
<feature type="region of interest" description="Disordered" evidence="1">
    <location>
        <begin position="679"/>
        <end position="833"/>
    </location>
</feature>
<feature type="compositionally biased region" description="Low complexity" evidence="1">
    <location>
        <begin position="190"/>
        <end position="199"/>
    </location>
</feature>
<feature type="compositionally biased region" description="Polar residues" evidence="1">
    <location>
        <begin position="465"/>
        <end position="481"/>
    </location>
</feature>
<name>A0AAJ7LVG4_LATCA</name>
<feature type="compositionally biased region" description="Polar residues" evidence="1">
    <location>
        <begin position="987"/>
        <end position="1007"/>
    </location>
</feature>
<dbReference type="PANTHER" id="PTHR14931:SF2">
    <property type="entry name" value="LIGAND DEPENDENT NUCLEAR RECEPTOR COREPRESSOR"/>
    <property type="match status" value="1"/>
</dbReference>
<feature type="compositionally biased region" description="Polar residues" evidence="1">
    <location>
        <begin position="155"/>
        <end position="174"/>
    </location>
</feature>
<dbReference type="Proteomes" id="UP000694890">
    <property type="component" value="Linkage group LG16_LG22"/>
</dbReference>
<feature type="compositionally biased region" description="Basic and acidic residues" evidence="1">
    <location>
        <begin position="346"/>
        <end position="361"/>
    </location>
</feature>
<feature type="region of interest" description="Disordered" evidence="1">
    <location>
        <begin position="1164"/>
        <end position="1236"/>
    </location>
</feature>
<feature type="region of interest" description="Disordered" evidence="1">
    <location>
        <begin position="1588"/>
        <end position="1612"/>
    </location>
</feature>
<protein>
    <submittedName>
        <fullName evidence="3">Uncharacterized protein wu:fc17b08 isoform X1</fullName>
    </submittedName>
</protein>
<sequence>MASQCKRQQCTIERRGFRQELDSWRHKLIHCVGFESILEGLFGPELVEDLKLFKDLKPTAVSDWSFDENCLFCRLRRDKVKEHLIGLSSEGLEDTPKPLLVKDQTTISRLEKQAEEFLNAVLCKKDVPNFSDPDIPVVAREILQRMIRQFAAEYTSKTSSPQDNCSDSQPRSDQSLPTPPLLPGAPPSTSPAATLAGPAHNQNPVLSKLLMADQDAPLDLTIKKPPAEPSEQDGVLDLSIKKNRYSSNPPVRSPCLSPATATLKGESPDLRVAKAKDLQSTSTLEQFMAKLCLHHQRQIVDAIGFLQTEVKALASSNTPQVTNSTSGIQGSACSTMKSTAATPEKSCPELRFPDESTPKSEVQDMSHSILSSCAMKKGPENAVSLKTGPGTAGPALDLRSPGSGSNHALVTPTANPVVTENTRYGDHAPLKMKIMTSNVADGKKLSCVLNASLSSHSATSEDRQGNSNTSRETHSARLSSSVKRHNQASHMHQARQRETLGHAKDTPAKLFSVHMTIPSDSPRTARKTIRASSDHRTRDSAWRGIVDPDLGHCDIVFIDKPITECFKEQQRSILPRRNARKSTRGNMYSDEIWELKTVRTLAGRGSCLNPMPELITLVTPKQILSKPEGVPPVDMPFAGACREKMNQQMTTEESDQSVIPGTGDVVEVADGEVDVIVETSQTDQSQSKGQSTPPSPIQSQTENKEQTDMNTDVEQDTTADSGTTTGSEESVAQAPSEAEKDNESKPQEDICESIEQIVAETLEPLENITIEEAETDVLSDKLHNSEPVPQQNSAPSPVNQVEEETEENEKEEIEDEQHQEPQPETQLHYDNLEVKEKSKITHSAEEPVVKELEIETSEIVESVMPLETEDENDNDYDVSSKTLDALLKELPPWRRKRGTVISLPKRLRKTEEVIVGYVNGRPISASDRSLRRRSSNSTTSPNKTPVISSQNVPNKTSGDSPVDSTVKNKHLEKPVNSCETTPVIKQVTEQSPDTASSPTSKVLSRTKQIQKQKRVQRDQDNFPFLSEQPIDSPLSAESKRQLRSTSQKLTGNPASPSTSNAITSTSSPKPTATHALQSTEHLPSLPLPSLLPVTSPLIRSPSPAGSEQSQQNTVPETTMELNTENSQPVEIISKEIQKNEVESGFPANQTLRSAKVLGDDINTEKQELSGENQSPVKTEMETPIMPLRSKRLRKDTEASDIGLPQKPNVASLQDKSASGDDCSSSLSDKPTRMPLRSESTKAEMFLQSVTQSPTVDNRKLALRSQRLAAPSTSTLSVAGRQSDIASPIRIMPERITKAQVKPLPVSVASTLPHCSAIPVIMPRPEPPKQTTNKFFETLTGEENQHLITNLNIKYDKMQKGWVQMDKEGQPASKYKNKADRQAAIWKSKRRARKPKSSDHQKYSPVQMLFMKGFDLTSICRWFLESTETKSLVIVKKVNTRLPSETQLCFHSSSSASGTSQGVFPSLQAERLKKHLKKFAIASPVKSNPKSQKLIAKALEQEANAVRGKEKRELPSTTQTLTKLHSSAEARVQIVESQKASGKSKNPASARILRKYSNIRGKMQVQQTNVRLKKASKTLKTNNMKRLATAKSATKSNLKPSLKAQKSPLPVSKQMKESAAKMERRKTLAGEKIVKHPIQERAVKTQSSSRASRDTTKKELPKRCSQRLGSPKISEHNPVDMSKSKIDNKKAGEAEKVEVVKPAVNKMHAVKIQTKESSQSTLTESKGTEIGVETPQQSMDVKVPTSPDQVLTRSQRKMEAAVPLSGCPSHASKRAAKSSPPQNISLKSARKAEGPTLTGRWALKSPAKRRQAALLPRSATKSATKRAQELLETPAKRTRTSLSK</sequence>
<feature type="compositionally biased region" description="Polar residues" evidence="1">
    <location>
        <begin position="787"/>
        <end position="799"/>
    </location>
</feature>
<feature type="compositionally biased region" description="Basic and acidic residues" evidence="1">
    <location>
        <begin position="1672"/>
        <end position="1698"/>
    </location>
</feature>
<feature type="compositionally biased region" description="Polar residues" evidence="1">
    <location>
        <begin position="941"/>
        <end position="965"/>
    </location>
</feature>
<feature type="compositionally biased region" description="Low complexity" evidence="1">
    <location>
        <begin position="1082"/>
        <end position="1097"/>
    </location>
</feature>
<evidence type="ECO:0000256" key="1">
    <source>
        <dbReference type="SAM" id="MobiDB-lite"/>
    </source>
</evidence>
<feature type="compositionally biased region" description="Basic and acidic residues" evidence="1">
    <location>
        <begin position="1650"/>
        <end position="1661"/>
    </location>
</feature>
<feature type="region of interest" description="Disordered" evidence="1">
    <location>
        <begin position="925"/>
        <end position="1126"/>
    </location>
</feature>
<feature type="compositionally biased region" description="Polar residues" evidence="1">
    <location>
        <begin position="318"/>
        <end position="341"/>
    </location>
</feature>
<feature type="compositionally biased region" description="Polar residues" evidence="1">
    <location>
        <begin position="1103"/>
        <end position="1126"/>
    </location>
</feature>
<feature type="compositionally biased region" description="Low complexity" evidence="1">
    <location>
        <begin position="718"/>
        <end position="729"/>
    </location>
</feature>
<feature type="region of interest" description="Disordered" evidence="1">
    <location>
        <begin position="154"/>
        <end position="200"/>
    </location>
</feature>
<feature type="compositionally biased region" description="Acidic residues" evidence="1">
    <location>
        <begin position="801"/>
        <end position="815"/>
    </location>
</feature>
<feature type="compositionally biased region" description="Low complexity" evidence="1">
    <location>
        <begin position="1214"/>
        <end position="1228"/>
    </location>
</feature>
<proteinExistence type="predicted"/>
<accession>A0AAJ7LVG4</accession>
<evidence type="ECO:0000313" key="2">
    <source>
        <dbReference type="Proteomes" id="UP000694890"/>
    </source>
</evidence>
<feature type="compositionally biased region" description="Pro residues" evidence="1">
    <location>
        <begin position="177"/>
        <end position="189"/>
    </location>
</feature>
<feature type="region of interest" description="Disordered" evidence="1">
    <location>
        <begin position="454"/>
        <end position="503"/>
    </location>
</feature>
<reference evidence="3" key="1">
    <citation type="submission" date="2025-08" db="UniProtKB">
        <authorList>
            <consortium name="RefSeq"/>
        </authorList>
    </citation>
    <scope>IDENTIFICATION</scope>
    <source>
        <tissue evidence="3">Brain</tissue>
    </source>
</reference>